<dbReference type="InterPro" id="IPR036291">
    <property type="entry name" value="NAD(P)-bd_dom_sf"/>
</dbReference>
<dbReference type="OMA" id="TTQRESI"/>
<accession>A0A0U5G1D0</accession>
<dbReference type="OrthoDB" id="1933717at2759"/>
<dbReference type="CDD" id="cd05233">
    <property type="entry name" value="SDR_c"/>
    <property type="match status" value="1"/>
</dbReference>
<sequence length="292" mass="30826">MAAPSLSLVSFTKTWHSEPYPFISPTRPELSAAGKTVVITGGGSGIGKAIAVAFAQAGAKSIAIVGRRLDRLEATVEEIKAADGYSSTTQVLFETADIRTLASISAALQKIVDHVGPIDIFASNAGVLRAQGSVVGYSESELRAIFETNVVGAFNSLQAFLPLAAPGAKVFNTSSCIAHFAPQANLPGIFSYAATKAAAVKMFDYFAAENPGIHVVSFQPGIIATEVNPNITSGPDSVQLPAHLLVWLASDEATFLKGKFVWANWDVQELMARADEIQQSMLLRVSLNGVDM</sequence>
<evidence type="ECO:0000313" key="3">
    <source>
        <dbReference type="EMBL" id="CEL05762.1"/>
    </source>
</evidence>
<gene>
    <name evidence="3" type="ORF">ASPCAL06877</name>
</gene>
<dbReference type="GO" id="GO:0016491">
    <property type="term" value="F:oxidoreductase activity"/>
    <property type="evidence" value="ECO:0007669"/>
    <property type="project" value="UniProtKB-KW"/>
</dbReference>
<evidence type="ECO:0000256" key="2">
    <source>
        <dbReference type="ARBA" id="ARBA00023002"/>
    </source>
</evidence>
<dbReference type="SUPFAM" id="SSF51735">
    <property type="entry name" value="NAD(P)-binding Rossmann-fold domains"/>
    <property type="match status" value="1"/>
</dbReference>
<name>A0A0U5G1D0_ASPCI</name>
<dbReference type="PANTHER" id="PTHR44196">
    <property type="entry name" value="DEHYDROGENASE/REDUCTASE SDR FAMILY MEMBER 7B"/>
    <property type="match status" value="1"/>
</dbReference>
<dbReference type="Proteomes" id="UP000054771">
    <property type="component" value="Unassembled WGS sequence"/>
</dbReference>
<organism evidence="3 4">
    <name type="scientific">Aspergillus calidoustus</name>
    <dbReference type="NCBI Taxonomy" id="454130"/>
    <lineage>
        <taxon>Eukaryota</taxon>
        <taxon>Fungi</taxon>
        <taxon>Dikarya</taxon>
        <taxon>Ascomycota</taxon>
        <taxon>Pezizomycotina</taxon>
        <taxon>Eurotiomycetes</taxon>
        <taxon>Eurotiomycetidae</taxon>
        <taxon>Eurotiales</taxon>
        <taxon>Aspergillaceae</taxon>
        <taxon>Aspergillus</taxon>
        <taxon>Aspergillus subgen. Nidulantes</taxon>
    </lineage>
</organism>
<reference evidence="4" key="1">
    <citation type="journal article" date="2016" name="Genome Announc.">
        <title>Draft genome sequences of fungus Aspergillus calidoustus.</title>
        <authorList>
            <person name="Horn F."/>
            <person name="Linde J."/>
            <person name="Mattern D.J."/>
            <person name="Walther G."/>
            <person name="Guthke R."/>
            <person name="Scherlach K."/>
            <person name="Martin K."/>
            <person name="Brakhage A.A."/>
            <person name="Petzke L."/>
            <person name="Valiante V."/>
        </authorList>
    </citation>
    <scope>NUCLEOTIDE SEQUENCE [LARGE SCALE GENOMIC DNA]</scope>
    <source>
        <strain evidence="4">SF006504</strain>
    </source>
</reference>
<dbReference type="AlphaFoldDB" id="A0A0U5G1D0"/>
<comment type="similarity">
    <text evidence="1">Belongs to the short-chain dehydrogenases/reductases (SDR) family.</text>
</comment>
<dbReference type="InterPro" id="IPR002347">
    <property type="entry name" value="SDR_fam"/>
</dbReference>
<dbReference type="EMBL" id="CDMC01000005">
    <property type="protein sequence ID" value="CEL05762.1"/>
    <property type="molecule type" value="Genomic_DNA"/>
</dbReference>
<keyword evidence="4" id="KW-1185">Reference proteome</keyword>
<dbReference type="GO" id="GO:0016020">
    <property type="term" value="C:membrane"/>
    <property type="evidence" value="ECO:0007669"/>
    <property type="project" value="TreeGrafter"/>
</dbReference>
<evidence type="ECO:0000313" key="4">
    <source>
        <dbReference type="Proteomes" id="UP000054771"/>
    </source>
</evidence>
<keyword evidence="2" id="KW-0560">Oxidoreductase</keyword>
<dbReference type="Gene3D" id="3.40.50.720">
    <property type="entry name" value="NAD(P)-binding Rossmann-like Domain"/>
    <property type="match status" value="1"/>
</dbReference>
<proteinExistence type="inferred from homology"/>
<dbReference type="PRINTS" id="PR00081">
    <property type="entry name" value="GDHRDH"/>
</dbReference>
<evidence type="ECO:0000256" key="1">
    <source>
        <dbReference type="ARBA" id="ARBA00006484"/>
    </source>
</evidence>
<dbReference type="Pfam" id="PF00106">
    <property type="entry name" value="adh_short"/>
    <property type="match status" value="1"/>
</dbReference>
<dbReference type="PANTHER" id="PTHR44196:SF1">
    <property type="entry name" value="DEHYDROGENASE_REDUCTASE SDR FAMILY MEMBER 7B"/>
    <property type="match status" value="1"/>
</dbReference>
<protein>
    <submittedName>
        <fullName evidence="3">Uncharacterized protein</fullName>
    </submittedName>
</protein>
<dbReference type="STRING" id="454130.A0A0U5G1D0"/>